<feature type="transmembrane region" description="Helical" evidence="7">
    <location>
        <begin position="324"/>
        <end position="343"/>
    </location>
</feature>
<evidence type="ECO:0000256" key="1">
    <source>
        <dbReference type="ARBA" id="ARBA00004651"/>
    </source>
</evidence>
<feature type="transmembrane region" description="Helical" evidence="7">
    <location>
        <begin position="21"/>
        <end position="41"/>
    </location>
</feature>
<feature type="transmembrane region" description="Helical" evidence="7">
    <location>
        <begin position="280"/>
        <end position="303"/>
    </location>
</feature>
<feature type="domain" description="ABC3 transporter permease C-terminal" evidence="8">
    <location>
        <begin position="285"/>
        <end position="420"/>
    </location>
</feature>
<dbReference type="PANTHER" id="PTHR30572">
    <property type="entry name" value="MEMBRANE COMPONENT OF TRANSPORTER-RELATED"/>
    <property type="match status" value="1"/>
</dbReference>
<comment type="caution">
    <text evidence="10">The sequence shown here is derived from an EMBL/GenBank/DDBJ whole genome shotgun (WGS) entry which is preliminary data.</text>
</comment>
<evidence type="ECO:0008006" key="11">
    <source>
        <dbReference type="Google" id="ProtNLM"/>
    </source>
</evidence>
<reference evidence="10" key="1">
    <citation type="journal article" date="2015" name="Nature">
        <title>Complex archaea that bridge the gap between prokaryotes and eukaryotes.</title>
        <authorList>
            <person name="Spang A."/>
            <person name="Saw J.H."/>
            <person name="Jorgensen S.L."/>
            <person name="Zaremba-Niedzwiedzka K."/>
            <person name="Martijn J."/>
            <person name="Lind A.E."/>
            <person name="van Eijk R."/>
            <person name="Schleper C."/>
            <person name="Guy L."/>
            <person name="Ettema T.J."/>
        </authorList>
    </citation>
    <scope>NUCLEOTIDE SEQUENCE</scope>
</reference>
<evidence type="ECO:0000256" key="2">
    <source>
        <dbReference type="ARBA" id="ARBA00022475"/>
    </source>
</evidence>
<evidence type="ECO:0000256" key="3">
    <source>
        <dbReference type="ARBA" id="ARBA00022692"/>
    </source>
</evidence>
<evidence type="ECO:0000313" key="10">
    <source>
        <dbReference type="EMBL" id="KKL86904.1"/>
    </source>
</evidence>
<keyword evidence="3 7" id="KW-0812">Transmembrane</keyword>
<comment type="subcellular location">
    <subcellularLocation>
        <location evidence="1">Cell membrane</location>
        <topology evidence="1">Multi-pass membrane protein</topology>
    </subcellularLocation>
</comment>
<feature type="domain" description="MacB-like periplasmic core" evidence="9">
    <location>
        <begin position="21"/>
        <end position="245"/>
    </location>
</feature>
<sequence length="427" mass="47001">MRFSDILRFSGKTLTSRKKQTTLTALGILIGIAAIISILSMSEGFRANIDEQFQENFSTDTIIVMTLQGFMRPDQAIESIDLYVNNTVDFESIENVEIVMPVIQKQCSIEGLDGSHTIYGLNFEKYAAIFSTFSEEFGIIPTDENNTEFVIGFNYYNPWDNGTTLYNVGDNITITWRNSAFSPIEQYKSKISAILYEIGGGTAIFGSSSDDGIYIQLNTAIDIFDTEEVNRFIIKLNDDSDAVINQVIAEINLLFPNQLNVMSPDQILAALTSTFDTINLFLTGVAAISLIVAGIGIMNIMTVSLMQRKREIGIMKALGMKDTSVLSIFLIETMLIGLIGSVLGILTGWIFASLFGSSIMGSLTMFQRPSRGSSGSNAEILTSIIPIITPLMIMEAIFFGLVVAIVFGLYPAYKSSKLPPVEALRYE</sequence>
<keyword evidence="2" id="KW-1003">Cell membrane</keyword>
<evidence type="ECO:0000256" key="4">
    <source>
        <dbReference type="ARBA" id="ARBA00022989"/>
    </source>
</evidence>
<dbReference type="GO" id="GO:0022857">
    <property type="term" value="F:transmembrane transporter activity"/>
    <property type="evidence" value="ECO:0007669"/>
    <property type="project" value="TreeGrafter"/>
</dbReference>
<dbReference type="AlphaFoldDB" id="A0A0F9FKI0"/>
<dbReference type="GO" id="GO:0005886">
    <property type="term" value="C:plasma membrane"/>
    <property type="evidence" value="ECO:0007669"/>
    <property type="project" value="UniProtKB-SubCell"/>
</dbReference>
<feature type="transmembrane region" description="Helical" evidence="7">
    <location>
        <begin position="387"/>
        <end position="410"/>
    </location>
</feature>
<comment type="similarity">
    <text evidence="6">Belongs to the ABC-4 integral membrane protein family.</text>
</comment>
<gene>
    <name evidence="10" type="ORF">LCGC14_1940070</name>
</gene>
<accession>A0A0F9FKI0</accession>
<evidence type="ECO:0000259" key="8">
    <source>
        <dbReference type="Pfam" id="PF02687"/>
    </source>
</evidence>
<protein>
    <recommendedName>
        <fullName evidence="11">ABC3 transporter permease protein domain-containing protein</fullName>
    </recommendedName>
</protein>
<organism evidence="10">
    <name type="scientific">marine sediment metagenome</name>
    <dbReference type="NCBI Taxonomy" id="412755"/>
    <lineage>
        <taxon>unclassified sequences</taxon>
        <taxon>metagenomes</taxon>
        <taxon>ecological metagenomes</taxon>
    </lineage>
</organism>
<dbReference type="InterPro" id="IPR025857">
    <property type="entry name" value="MacB_PCD"/>
</dbReference>
<name>A0A0F9FKI0_9ZZZZ</name>
<keyword evidence="4 7" id="KW-1133">Transmembrane helix</keyword>
<evidence type="ECO:0000256" key="5">
    <source>
        <dbReference type="ARBA" id="ARBA00023136"/>
    </source>
</evidence>
<evidence type="ECO:0000256" key="7">
    <source>
        <dbReference type="SAM" id="Phobius"/>
    </source>
</evidence>
<dbReference type="InterPro" id="IPR050250">
    <property type="entry name" value="Macrolide_Exporter_MacB"/>
</dbReference>
<dbReference type="Pfam" id="PF12704">
    <property type="entry name" value="MacB_PCD"/>
    <property type="match status" value="1"/>
</dbReference>
<dbReference type="InterPro" id="IPR003838">
    <property type="entry name" value="ABC3_permease_C"/>
</dbReference>
<keyword evidence="5 7" id="KW-0472">Membrane</keyword>
<dbReference type="EMBL" id="LAZR01020981">
    <property type="protein sequence ID" value="KKL86904.1"/>
    <property type="molecule type" value="Genomic_DNA"/>
</dbReference>
<dbReference type="PANTHER" id="PTHR30572:SF4">
    <property type="entry name" value="ABC TRANSPORTER PERMEASE YTRF"/>
    <property type="match status" value="1"/>
</dbReference>
<proteinExistence type="inferred from homology"/>
<evidence type="ECO:0000256" key="6">
    <source>
        <dbReference type="ARBA" id="ARBA00038076"/>
    </source>
</evidence>
<evidence type="ECO:0000259" key="9">
    <source>
        <dbReference type="Pfam" id="PF12704"/>
    </source>
</evidence>
<dbReference type="Pfam" id="PF02687">
    <property type="entry name" value="FtsX"/>
    <property type="match status" value="1"/>
</dbReference>